<evidence type="ECO:0000256" key="3">
    <source>
        <dbReference type="ARBA" id="ARBA00022839"/>
    </source>
</evidence>
<dbReference type="Proteomes" id="UP001201449">
    <property type="component" value="Unassembled WGS sequence"/>
</dbReference>
<dbReference type="InterPro" id="IPR012337">
    <property type="entry name" value="RNaseH-like_sf"/>
</dbReference>
<sequence length="243" mass="27569">MSCRRSCRFGTNWIFSRADMGLLDFLFPKRIHKADFVRHYEDAFSKPISPLRKIPQLQFTVLDTETTGLDIRRDEILSFGAVKVKGYLIEVKDSIELYLDTEKFKKESVAVHQILNPSNPLSKLGFAEAFLAYIGTDILVGHHLGFDIQMLEKTLRPFGLAKFLNPLLDTHSLALRLEKGPFAQKIPMKPGEYALDEVCARYGIPLDDRHTAAGDAFLTAQLLMKLLKLAEQKGIADFRSLIR</sequence>
<protein>
    <submittedName>
        <fullName evidence="5">3'-5' exonuclease</fullName>
    </submittedName>
</protein>
<evidence type="ECO:0000313" key="5">
    <source>
        <dbReference type="EMBL" id="MCF1750420.1"/>
    </source>
</evidence>
<feature type="domain" description="Exonuclease" evidence="4">
    <location>
        <begin position="58"/>
        <end position="232"/>
    </location>
</feature>
<dbReference type="CDD" id="cd06127">
    <property type="entry name" value="DEDDh"/>
    <property type="match status" value="1"/>
</dbReference>
<dbReference type="SMART" id="SM00479">
    <property type="entry name" value="EXOIII"/>
    <property type="match status" value="1"/>
</dbReference>
<keyword evidence="6" id="KW-1185">Reference proteome</keyword>
<keyword evidence="3 5" id="KW-0269">Exonuclease</keyword>
<evidence type="ECO:0000259" key="4">
    <source>
        <dbReference type="SMART" id="SM00479"/>
    </source>
</evidence>
<dbReference type="Gene3D" id="3.30.420.10">
    <property type="entry name" value="Ribonuclease H-like superfamily/Ribonuclease H"/>
    <property type="match status" value="1"/>
</dbReference>
<gene>
    <name evidence="5" type="ORF">L0U89_04995</name>
</gene>
<dbReference type="RefSeq" id="WP_234860524.1">
    <property type="nucleotide sequence ID" value="NZ_JAKEVZ010000003.1"/>
</dbReference>
<reference evidence="5 6" key="1">
    <citation type="submission" date="2022-01" db="EMBL/GenBank/DDBJ databases">
        <title>Mariniradius saccharolyticus sp. nov., isolated from sediment of a river.</title>
        <authorList>
            <person name="Liu H."/>
        </authorList>
    </citation>
    <scope>NUCLEOTIDE SEQUENCE [LARGE SCALE GENOMIC DNA]</scope>
    <source>
        <strain evidence="5 6">RY-2</strain>
    </source>
</reference>
<dbReference type="PANTHER" id="PTHR30231">
    <property type="entry name" value="DNA POLYMERASE III SUBUNIT EPSILON"/>
    <property type="match status" value="1"/>
</dbReference>
<dbReference type="Pfam" id="PF00929">
    <property type="entry name" value="RNase_T"/>
    <property type="match status" value="1"/>
</dbReference>
<dbReference type="InterPro" id="IPR013520">
    <property type="entry name" value="Ribonucl_H"/>
</dbReference>
<dbReference type="InterPro" id="IPR036397">
    <property type="entry name" value="RNaseH_sf"/>
</dbReference>
<dbReference type="GO" id="GO:0004527">
    <property type="term" value="F:exonuclease activity"/>
    <property type="evidence" value="ECO:0007669"/>
    <property type="project" value="UniProtKB-KW"/>
</dbReference>
<evidence type="ECO:0000256" key="2">
    <source>
        <dbReference type="ARBA" id="ARBA00022801"/>
    </source>
</evidence>
<name>A0ABS9BSD8_9BACT</name>
<organism evidence="5 6">
    <name type="scientific">Mariniradius sediminis</name>
    <dbReference type="NCBI Taxonomy" id="2909237"/>
    <lineage>
        <taxon>Bacteria</taxon>
        <taxon>Pseudomonadati</taxon>
        <taxon>Bacteroidota</taxon>
        <taxon>Cytophagia</taxon>
        <taxon>Cytophagales</taxon>
        <taxon>Cyclobacteriaceae</taxon>
        <taxon>Mariniradius</taxon>
    </lineage>
</organism>
<evidence type="ECO:0000313" key="6">
    <source>
        <dbReference type="Proteomes" id="UP001201449"/>
    </source>
</evidence>
<comment type="caution">
    <text evidence="5">The sequence shown here is derived from an EMBL/GenBank/DDBJ whole genome shotgun (WGS) entry which is preliminary data.</text>
</comment>
<accession>A0ABS9BSD8</accession>
<dbReference type="PANTHER" id="PTHR30231:SF4">
    <property type="entry name" value="PROTEIN NEN2"/>
    <property type="match status" value="1"/>
</dbReference>
<keyword evidence="1" id="KW-0540">Nuclease</keyword>
<evidence type="ECO:0000256" key="1">
    <source>
        <dbReference type="ARBA" id="ARBA00022722"/>
    </source>
</evidence>
<proteinExistence type="predicted"/>
<dbReference type="EMBL" id="JAKEVZ010000003">
    <property type="protein sequence ID" value="MCF1750420.1"/>
    <property type="molecule type" value="Genomic_DNA"/>
</dbReference>
<dbReference type="SUPFAM" id="SSF53098">
    <property type="entry name" value="Ribonuclease H-like"/>
    <property type="match status" value="1"/>
</dbReference>
<keyword evidence="2" id="KW-0378">Hydrolase</keyword>